<dbReference type="Proteomes" id="UP000249819">
    <property type="component" value="Unassembled WGS sequence"/>
</dbReference>
<dbReference type="Pfam" id="PF01433">
    <property type="entry name" value="Peptidase_M1"/>
    <property type="match status" value="1"/>
</dbReference>
<sequence length="619" mass="69981">MKSRLIFIVLLGTMFQQATAQQLYMPRNIRQAYVNGTRSTTGAPGPKYWQNRANYDIKVSFAPKSRLVSGSETVMYTNNSPDTLRNLTLKLFPNLYQHGSIRGMPIAASDMGDGVALANVKVNGISIGNLKTAGTNLQLDIPETLPGTQLKLELDFSYTLNETSHIRTGMVDPGAHFIAYFFPRIAVYDDINGWDRIPYIGTTEFYNDFCNFSVAITVPGDYQAWATGDLKNGPDVLQAKYLQRIAQAEKNNDIITIIDNTDLAAGNITKNSTSNTWHYEANNVTDFVFAVSNHYIWKSSSVEVDPKTKRRTRVDAVFNPQHEDFHEVPSFARKTVESMSYRFPRWPYPYSHETVFDGLDQMEYPMMVNDNPLSSKEQTIELTDHEIMHTMFPFYMGTNETLYAWMDEGWATIGEWLISPMIDSTIIDNYGMAPYNTIAGRSQDLPIMTASNQLTESYMVNSYPKPGLGYLYVKDLLGDSLFLKALHHYIATWNGKHPQPYDFFNCMNAGAGRNLNWFWKSWFFDDGYPDLAITSVNQQGKNGSVVVTSIGTKPIPVDLTLYFTDGSTQQLHRTIACWEHGEKTVRVDFTSPKKISKVVLGNTWSADVDPSNNVYTMPK</sequence>
<dbReference type="InterPro" id="IPR027268">
    <property type="entry name" value="Peptidase_M4/M1_CTD_sf"/>
</dbReference>
<dbReference type="OrthoDB" id="9814383at2"/>
<gene>
    <name evidence="3" type="ORF">CLV59_106215</name>
</gene>
<evidence type="ECO:0000259" key="2">
    <source>
        <dbReference type="Pfam" id="PF01433"/>
    </source>
</evidence>
<evidence type="ECO:0000313" key="3">
    <source>
        <dbReference type="EMBL" id="RAJ79154.1"/>
    </source>
</evidence>
<keyword evidence="1" id="KW-0732">Signal</keyword>
<dbReference type="RefSeq" id="WP_111593620.1">
    <property type="nucleotide sequence ID" value="NZ_QLMA01000006.1"/>
</dbReference>
<feature type="domain" description="Peptidase M1 membrane alanine aminopeptidase" evidence="2">
    <location>
        <begin position="371"/>
        <end position="522"/>
    </location>
</feature>
<proteinExistence type="predicted"/>
<feature type="signal peptide" evidence="1">
    <location>
        <begin position="1"/>
        <end position="20"/>
    </location>
</feature>
<dbReference type="CDD" id="cd09604">
    <property type="entry name" value="M1_APN_like"/>
    <property type="match status" value="1"/>
</dbReference>
<dbReference type="SUPFAM" id="SSF55486">
    <property type="entry name" value="Metalloproteases ('zincins'), catalytic domain"/>
    <property type="match status" value="1"/>
</dbReference>
<name>A0A327VWD9_9BACT</name>
<comment type="caution">
    <text evidence="3">The sequence shown here is derived from an EMBL/GenBank/DDBJ whole genome shotgun (WGS) entry which is preliminary data.</text>
</comment>
<feature type="chain" id="PRO_5016241775" description="Peptidase M1 membrane alanine aminopeptidase domain-containing protein" evidence="1">
    <location>
        <begin position="21"/>
        <end position="619"/>
    </location>
</feature>
<dbReference type="GO" id="GO:0008270">
    <property type="term" value="F:zinc ion binding"/>
    <property type="evidence" value="ECO:0007669"/>
    <property type="project" value="InterPro"/>
</dbReference>
<dbReference type="EMBL" id="QLMA01000006">
    <property type="protein sequence ID" value="RAJ79154.1"/>
    <property type="molecule type" value="Genomic_DNA"/>
</dbReference>
<protein>
    <recommendedName>
        <fullName evidence="2">Peptidase M1 membrane alanine aminopeptidase domain-containing protein</fullName>
    </recommendedName>
</protein>
<dbReference type="Gene3D" id="1.10.390.10">
    <property type="entry name" value="Neutral Protease Domain 2"/>
    <property type="match status" value="1"/>
</dbReference>
<accession>A0A327VWD9</accession>
<reference evidence="3 4" key="1">
    <citation type="submission" date="2018-06" db="EMBL/GenBank/DDBJ databases">
        <title>Genomic Encyclopedia of Archaeal and Bacterial Type Strains, Phase II (KMG-II): from individual species to whole genera.</title>
        <authorList>
            <person name="Goeker M."/>
        </authorList>
    </citation>
    <scope>NUCLEOTIDE SEQUENCE [LARGE SCALE GENOMIC DNA]</scope>
    <source>
        <strain evidence="3 4">DSM 29821</strain>
    </source>
</reference>
<keyword evidence="4" id="KW-1185">Reference proteome</keyword>
<dbReference type="AlphaFoldDB" id="A0A327VWD9"/>
<evidence type="ECO:0000313" key="4">
    <source>
        <dbReference type="Proteomes" id="UP000249819"/>
    </source>
</evidence>
<organism evidence="3 4">
    <name type="scientific">Chitinophaga dinghuensis</name>
    <dbReference type="NCBI Taxonomy" id="1539050"/>
    <lineage>
        <taxon>Bacteria</taxon>
        <taxon>Pseudomonadati</taxon>
        <taxon>Bacteroidota</taxon>
        <taxon>Chitinophagia</taxon>
        <taxon>Chitinophagales</taxon>
        <taxon>Chitinophagaceae</taxon>
        <taxon>Chitinophaga</taxon>
    </lineage>
</organism>
<dbReference type="InterPro" id="IPR014782">
    <property type="entry name" value="Peptidase_M1_dom"/>
</dbReference>
<dbReference type="GO" id="GO:0008237">
    <property type="term" value="F:metallopeptidase activity"/>
    <property type="evidence" value="ECO:0007669"/>
    <property type="project" value="InterPro"/>
</dbReference>
<evidence type="ECO:0000256" key="1">
    <source>
        <dbReference type="SAM" id="SignalP"/>
    </source>
</evidence>